<dbReference type="GO" id="GO:0005545">
    <property type="term" value="F:1-phosphatidylinositol binding"/>
    <property type="evidence" value="ECO:0007669"/>
    <property type="project" value="InterPro"/>
</dbReference>
<dbReference type="EMBL" id="CAMAPF010001016">
    <property type="protein sequence ID" value="CAH9139475.1"/>
    <property type="molecule type" value="Genomic_DNA"/>
</dbReference>
<evidence type="ECO:0000256" key="4">
    <source>
        <dbReference type="ARBA" id="ARBA00022583"/>
    </source>
</evidence>
<protein>
    <recommendedName>
        <fullName evidence="10">ENTH domain-containing protein</fullName>
    </recommendedName>
</protein>
<comment type="subcellular location">
    <subcellularLocation>
        <location evidence="1">Cytoplasmic vesicle</location>
        <location evidence="1">Clathrin-coated vesicle</location>
    </subcellularLocation>
    <subcellularLocation>
        <location evidence="2">Golgi apparatus</location>
    </subcellularLocation>
    <subcellularLocation>
        <location evidence="3">Membrane</location>
        <location evidence="3">Clathrin-coated pit</location>
    </subcellularLocation>
</comment>
<dbReference type="Pfam" id="PF07651">
    <property type="entry name" value="ANTH"/>
    <property type="match status" value="1"/>
</dbReference>
<dbReference type="GO" id="GO:0006900">
    <property type="term" value="P:vesicle budding from membrane"/>
    <property type="evidence" value="ECO:0007669"/>
    <property type="project" value="TreeGrafter"/>
</dbReference>
<dbReference type="InterPro" id="IPR011417">
    <property type="entry name" value="ANTH_dom"/>
</dbReference>
<dbReference type="GO" id="GO:0030136">
    <property type="term" value="C:clathrin-coated vesicle"/>
    <property type="evidence" value="ECO:0007669"/>
    <property type="project" value="UniProtKB-SubCell"/>
</dbReference>
<dbReference type="Gene3D" id="1.20.58.150">
    <property type="entry name" value="ANTH domain"/>
    <property type="match status" value="1"/>
</dbReference>
<dbReference type="GO" id="GO:0000149">
    <property type="term" value="F:SNARE binding"/>
    <property type="evidence" value="ECO:0007669"/>
    <property type="project" value="TreeGrafter"/>
</dbReference>
<dbReference type="InterPro" id="IPR014712">
    <property type="entry name" value="ANTH_dom_sf"/>
</dbReference>
<evidence type="ECO:0000256" key="7">
    <source>
        <dbReference type="ARBA" id="ARBA00023176"/>
    </source>
</evidence>
<dbReference type="SUPFAM" id="SSF48464">
    <property type="entry name" value="ENTH/VHS domain"/>
    <property type="match status" value="1"/>
</dbReference>
<reference evidence="11" key="1">
    <citation type="submission" date="2022-07" db="EMBL/GenBank/DDBJ databases">
        <authorList>
            <person name="Macas J."/>
            <person name="Novak P."/>
            <person name="Neumann P."/>
        </authorList>
    </citation>
    <scope>NUCLEOTIDE SEQUENCE</scope>
</reference>
<dbReference type="GO" id="GO:0005794">
    <property type="term" value="C:Golgi apparatus"/>
    <property type="evidence" value="ECO:0007669"/>
    <property type="project" value="UniProtKB-SubCell"/>
</dbReference>
<dbReference type="PANTHER" id="PTHR22951:SF12">
    <property type="entry name" value="OS05G0426100 PROTEIN"/>
    <property type="match status" value="1"/>
</dbReference>
<keyword evidence="7" id="KW-0168">Coated pit</keyword>
<dbReference type="PANTHER" id="PTHR22951">
    <property type="entry name" value="CLATHRIN ASSEMBLY PROTEIN"/>
    <property type="match status" value="1"/>
</dbReference>
<evidence type="ECO:0000256" key="2">
    <source>
        <dbReference type="ARBA" id="ARBA00004555"/>
    </source>
</evidence>
<dbReference type="GO" id="GO:0072583">
    <property type="term" value="P:clathrin-dependent endocytosis"/>
    <property type="evidence" value="ECO:0007669"/>
    <property type="project" value="InterPro"/>
</dbReference>
<organism evidence="11 12">
    <name type="scientific">Cuscuta epithymum</name>
    <dbReference type="NCBI Taxonomy" id="186058"/>
    <lineage>
        <taxon>Eukaryota</taxon>
        <taxon>Viridiplantae</taxon>
        <taxon>Streptophyta</taxon>
        <taxon>Embryophyta</taxon>
        <taxon>Tracheophyta</taxon>
        <taxon>Spermatophyta</taxon>
        <taxon>Magnoliopsida</taxon>
        <taxon>eudicotyledons</taxon>
        <taxon>Gunneridae</taxon>
        <taxon>Pentapetalae</taxon>
        <taxon>asterids</taxon>
        <taxon>lamiids</taxon>
        <taxon>Solanales</taxon>
        <taxon>Convolvulaceae</taxon>
        <taxon>Cuscuteae</taxon>
        <taxon>Cuscuta</taxon>
        <taxon>Cuscuta subgen. Cuscuta</taxon>
    </lineage>
</organism>
<keyword evidence="4" id="KW-0254">Endocytosis</keyword>
<proteinExistence type="predicted"/>
<dbReference type="PROSITE" id="PS50942">
    <property type="entry name" value="ENTH"/>
    <property type="match status" value="1"/>
</dbReference>
<accession>A0AAV0FV45</accession>
<dbReference type="CDD" id="cd16987">
    <property type="entry name" value="ANTH_N_AP180_plant"/>
    <property type="match status" value="1"/>
</dbReference>
<dbReference type="SUPFAM" id="SSF89009">
    <property type="entry name" value="GAT-like domain"/>
    <property type="match status" value="1"/>
</dbReference>
<evidence type="ECO:0000256" key="8">
    <source>
        <dbReference type="ARBA" id="ARBA00023329"/>
    </source>
</evidence>
<evidence type="ECO:0000256" key="1">
    <source>
        <dbReference type="ARBA" id="ARBA00004132"/>
    </source>
</evidence>
<dbReference type="FunFam" id="1.25.40.90:FF:000019">
    <property type="entry name" value="Clathrin coat assembly protein"/>
    <property type="match status" value="1"/>
</dbReference>
<name>A0AAV0FV45_9ASTE</name>
<sequence length="520" mass="58481">MAPSKLKKAIGAMKDQTSISLAKVGSLSDLEVAIVKVTRHEEYPAEERHVREILNLTRFSRAHVAACVAIVSKRLGKTKNWAVAIKALMLIHRLLNDSDAAYEQEIFFATRRGTRLLNMCDFRDSSRSEDSWDFSAFVRTYALYLDEQLELRMQNHRRRRKQRGRRLGYDDREADEEEVAASPLQEMKIEMVYSRIHHHVQILQRFLACKPTGCAKRHRLVSVALYPVVKESFAIYHEMAQLLGLLMDRFMDLSIPESVKVHEIFCRVAKQFDELRLFYTWSRSIGIARSSDYPDDVVTLNDKLDLMDDLIREKSEWKRRSSNEVSLQEANDPDPLPANALPPPPPMKEVEEKEEEEIGDLLDSGDGGAQMTDAADQLALALFDCAAAAAAPSAAGDWETVLVESASYLSNSKAQLPGGFDTLLLDGLYQQGSINRAATGVLAMGSASSVATVAPQGYADPFAASLSIPPPPYVQMSEMEKKQRLLVEEKLLWQQYAARDGMGLGFPQINHNFYPYTPTY</sequence>
<dbReference type="FunFam" id="1.20.58.150:FF:000005">
    <property type="entry name" value="putative clathrin assembly protein At2g25430"/>
    <property type="match status" value="1"/>
</dbReference>
<gene>
    <name evidence="11" type="ORF">CEPIT_LOCUS37614</name>
</gene>
<evidence type="ECO:0000259" key="10">
    <source>
        <dbReference type="PROSITE" id="PS50942"/>
    </source>
</evidence>
<keyword evidence="5" id="KW-0333">Golgi apparatus</keyword>
<dbReference type="SMART" id="SM00273">
    <property type="entry name" value="ENTH"/>
    <property type="match status" value="1"/>
</dbReference>
<dbReference type="Proteomes" id="UP001152523">
    <property type="component" value="Unassembled WGS sequence"/>
</dbReference>
<dbReference type="AlphaFoldDB" id="A0AAV0FV45"/>
<keyword evidence="12" id="KW-1185">Reference proteome</keyword>
<feature type="domain" description="ENTH" evidence="10">
    <location>
        <begin position="22"/>
        <end position="159"/>
    </location>
</feature>
<evidence type="ECO:0000256" key="5">
    <source>
        <dbReference type="ARBA" id="ARBA00023034"/>
    </source>
</evidence>
<feature type="region of interest" description="Disordered" evidence="9">
    <location>
        <begin position="321"/>
        <end position="366"/>
    </location>
</feature>
<dbReference type="GO" id="GO:0005546">
    <property type="term" value="F:phosphatidylinositol-4,5-bisphosphate binding"/>
    <property type="evidence" value="ECO:0007669"/>
    <property type="project" value="TreeGrafter"/>
</dbReference>
<dbReference type="InterPro" id="IPR048050">
    <property type="entry name" value="ANTH_N_plant"/>
</dbReference>
<dbReference type="InterPro" id="IPR013809">
    <property type="entry name" value="ENTH"/>
</dbReference>
<dbReference type="Gene3D" id="1.25.40.90">
    <property type="match status" value="1"/>
</dbReference>
<dbReference type="GO" id="GO:0032050">
    <property type="term" value="F:clathrin heavy chain binding"/>
    <property type="evidence" value="ECO:0007669"/>
    <property type="project" value="TreeGrafter"/>
</dbReference>
<dbReference type="GO" id="GO:0048268">
    <property type="term" value="P:clathrin coat assembly"/>
    <property type="evidence" value="ECO:0007669"/>
    <property type="project" value="InterPro"/>
</dbReference>
<dbReference type="InterPro" id="IPR045192">
    <property type="entry name" value="AP180-like"/>
</dbReference>
<evidence type="ECO:0000313" key="12">
    <source>
        <dbReference type="Proteomes" id="UP001152523"/>
    </source>
</evidence>
<evidence type="ECO:0000256" key="3">
    <source>
        <dbReference type="ARBA" id="ARBA00004600"/>
    </source>
</evidence>
<evidence type="ECO:0000256" key="6">
    <source>
        <dbReference type="ARBA" id="ARBA00023136"/>
    </source>
</evidence>
<evidence type="ECO:0000313" key="11">
    <source>
        <dbReference type="EMBL" id="CAH9139475.1"/>
    </source>
</evidence>
<keyword evidence="6" id="KW-0472">Membrane</keyword>
<feature type="compositionally biased region" description="Pro residues" evidence="9">
    <location>
        <begin position="334"/>
        <end position="347"/>
    </location>
</feature>
<keyword evidence="8" id="KW-0968">Cytoplasmic vesicle</keyword>
<dbReference type="InterPro" id="IPR008942">
    <property type="entry name" value="ENTH_VHS"/>
</dbReference>
<evidence type="ECO:0000256" key="9">
    <source>
        <dbReference type="SAM" id="MobiDB-lite"/>
    </source>
</evidence>
<dbReference type="GO" id="GO:0005905">
    <property type="term" value="C:clathrin-coated pit"/>
    <property type="evidence" value="ECO:0007669"/>
    <property type="project" value="UniProtKB-SubCell"/>
</dbReference>
<comment type="caution">
    <text evidence="11">The sequence shown here is derived from an EMBL/GenBank/DDBJ whole genome shotgun (WGS) entry which is preliminary data.</text>
</comment>